<name>A0A917S2H3_9ACTN</name>
<keyword evidence="2" id="KW-1133">Transmembrane helix</keyword>
<organism evidence="3 4">
    <name type="scientific">Microlunatus endophyticus</name>
    <dbReference type="NCBI Taxonomy" id="1716077"/>
    <lineage>
        <taxon>Bacteria</taxon>
        <taxon>Bacillati</taxon>
        <taxon>Actinomycetota</taxon>
        <taxon>Actinomycetes</taxon>
        <taxon>Propionibacteriales</taxon>
        <taxon>Propionibacteriaceae</taxon>
        <taxon>Microlunatus</taxon>
    </lineage>
</organism>
<feature type="transmembrane region" description="Helical" evidence="2">
    <location>
        <begin position="226"/>
        <end position="245"/>
    </location>
</feature>
<keyword evidence="2" id="KW-0472">Membrane</keyword>
<feature type="region of interest" description="Disordered" evidence="1">
    <location>
        <begin position="253"/>
        <end position="287"/>
    </location>
</feature>
<dbReference type="RefSeq" id="WP_188893668.1">
    <property type="nucleotide sequence ID" value="NZ_BMMZ01000001.1"/>
</dbReference>
<feature type="transmembrane region" description="Helical" evidence="2">
    <location>
        <begin position="200"/>
        <end position="220"/>
    </location>
</feature>
<dbReference type="AlphaFoldDB" id="A0A917S2H3"/>
<protein>
    <submittedName>
        <fullName evidence="3">Uncharacterized protein</fullName>
    </submittedName>
</protein>
<reference evidence="3" key="1">
    <citation type="journal article" date="2014" name="Int. J. Syst. Evol. Microbiol.">
        <title>Complete genome sequence of Corynebacterium casei LMG S-19264T (=DSM 44701T), isolated from a smear-ripened cheese.</title>
        <authorList>
            <consortium name="US DOE Joint Genome Institute (JGI-PGF)"/>
            <person name="Walter F."/>
            <person name="Albersmeier A."/>
            <person name="Kalinowski J."/>
            <person name="Ruckert C."/>
        </authorList>
    </citation>
    <scope>NUCLEOTIDE SEQUENCE</scope>
    <source>
        <strain evidence="3">CGMCC 4.7306</strain>
    </source>
</reference>
<feature type="region of interest" description="Disordered" evidence="1">
    <location>
        <begin position="300"/>
        <end position="323"/>
    </location>
</feature>
<evidence type="ECO:0000256" key="2">
    <source>
        <dbReference type="SAM" id="Phobius"/>
    </source>
</evidence>
<dbReference type="Proteomes" id="UP000613840">
    <property type="component" value="Unassembled WGS sequence"/>
</dbReference>
<gene>
    <name evidence="3" type="ORF">GCM10011575_06160</name>
</gene>
<reference evidence="3" key="2">
    <citation type="submission" date="2020-09" db="EMBL/GenBank/DDBJ databases">
        <authorList>
            <person name="Sun Q."/>
            <person name="Zhou Y."/>
        </authorList>
    </citation>
    <scope>NUCLEOTIDE SEQUENCE</scope>
    <source>
        <strain evidence="3">CGMCC 4.7306</strain>
    </source>
</reference>
<evidence type="ECO:0000313" key="3">
    <source>
        <dbReference type="EMBL" id="GGL50682.1"/>
    </source>
</evidence>
<keyword evidence="2" id="KW-0812">Transmembrane</keyword>
<sequence>MAGWHDQLAAAGESDWWNWATDRGAAAGQDGIDWILGQAQDRSTPADQPPAVPGDDQPAAGGSLRGLVLELINSGFGDEKALLATARSLRARIENPGAPVATNNDQPVGVGAVEVVRSTYLSVQDPDTRAVIFAALLPFLAAAAEAQAPRLLSQEPAVVTVRLAGRSVGVTATGPDPAALRAASGPAEQWSDPAESKPGLYAFTVVAIACAVIGIVLILIGVVVWLAVILLLAAVVTGILAIRALRAGRQQEEGRQLAAADRDRTISEAKERAGQIDQAQREATRKTADQLDRIRLLVSEQAPQGEPAVPAEQADQRIAGSIG</sequence>
<keyword evidence="4" id="KW-1185">Reference proteome</keyword>
<accession>A0A917S2H3</accession>
<evidence type="ECO:0000256" key="1">
    <source>
        <dbReference type="SAM" id="MobiDB-lite"/>
    </source>
</evidence>
<evidence type="ECO:0000313" key="4">
    <source>
        <dbReference type="Proteomes" id="UP000613840"/>
    </source>
</evidence>
<comment type="caution">
    <text evidence="3">The sequence shown here is derived from an EMBL/GenBank/DDBJ whole genome shotgun (WGS) entry which is preliminary data.</text>
</comment>
<proteinExistence type="predicted"/>
<dbReference type="EMBL" id="BMMZ01000001">
    <property type="protein sequence ID" value="GGL50682.1"/>
    <property type="molecule type" value="Genomic_DNA"/>
</dbReference>